<evidence type="ECO:0000259" key="1">
    <source>
        <dbReference type="Pfam" id="PF12728"/>
    </source>
</evidence>
<reference evidence="2 3" key="1">
    <citation type="submission" date="2018-02" db="EMBL/GenBank/DDBJ databases">
        <title>Bacteriophage NCPPB3778 and a type I-E CRISPR drive the evolution of the US Biological Select Agent, Rathayibacter toxicus.</title>
        <authorList>
            <person name="Davis E.W.II."/>
            <person name="Tabima J.F."/>
            <person name="Weisberg A.J."/>
            <person name="Lopes L.D."/>
            <person name="Wiseman M.S."/>
            <person name="Wiseman M.S."/>
            <person name="Pupko T."/>
            <person name="Belcher M.S."/>
            <person name="Sechler A.J."/>
            <person name="Tancos M.A."/>
            <person name="Schroeder B.K."/>
            <person name="Murray T.D."/>
            <person name="Luster D.G."/>
            <person name="Schneider W.L."/>
            <person name="Rogers E."/>
            <person name="Andreote F.D."/>
            <person name="Grunwald N.J."/>
            <person name="Putnam M.L."/>
            <person name="Chang J.H."/>
        </authorList>
    </citation>
    <scope>NUCLEOTIDE SEQUENCE [LARGE SCALE GENOMIC DNA]</scope>
    <source>
        <strain evidence="2 3">AY1D6</strain>
    </source>
</reference>
<dbReference type="InterPro" id="IPR041657">
    <property type="entry name" value="HTH_17"/>
</dbReference>
<dbReference type="EMBL" id="PSVT01000022">
    <property type="protein sequence ID" value="PPH75768.1"/>
    <property type="molecule type" value="Genomic_DNA"/>
</dbReference>
<gene>
    <name evidence="2" type="ORF">C5C40_10745</name>
</gene>
<protein>
    <recommendedName>
        <fullName evidence="1">Helix-turn-helix domain-containing protein</fullName>
    </recommendedName>
</protein>
<sequence length="95" mass="10457">MIGAVYMDVMSTNNDEAIPEITADLLNAKQVARRLGVTEGSLSQMRFHSRGPAYVKLGRAIRYREVDIVEYINRSVQATVDAQNPVDAAPYAQSA</sequence>
<comment type="caution">
    <text evidence="2">The sequence shown here is derived from an EMBL/GenBank/DDBJ whole genome shotgun (WGS) entry which is preliminary data.</text>
</comment>
<evidence type="ECO:0000313" key="2">
    <source>
        <dbReference type="EMBL" id="PPH75768.1"/>
    </source>
</evidence>
<dbReference type="Proteomes" id="UP000239698">
    <property type="component" value="Unassembled WGS sequence"/>
</dbReference>
<organism evidence="2 3">
    <name type="scientific">Rathayibacter rathayi</name>
    <name type="common">Corynebacterium rathayi</name>
    <dbReference type="NCBI Taxonomy" id="33887"/>
    <lineage>
        <taxon>Bacteria</taxon>
        <taxon>Bacillati</taxon>
        <taxon>Actinomycetota</taxon>
        <taxon>Actinomycetes</taxon>
        <taxon>Micrococcales</taxon>
        <taxon>Microbacteriaceae</taxon>
        <taxon>Rathayibacter</taxon>
    </lineage>
</organism>
<dbReference type="Pfam" id="PF12728">
    <property type="entry name" value="HTH_17"/>
    <property type="match status" value="1"/>
</dbReference>
<keyword evidence="3" id="KW-1185">Reference proteome</keyword>
<proteinExistence type="predicted"/>
<accession>A0ABX5ABV6</accession>
<feature type="domain" description="Helix-turn-helix" evidence="1">
    <location>
        <begin position="25"/>
        <end position="74"/>
    </location>
</feature>
<name>A0ABX5ABV6_RATRA</name>
<evidence type="ECO:0000313" key="3">
    <source>
        <dbReference type="Proteomes" id="UP000239698"/>
    </source>
</evidence>